<dbReference type="OrthoDB" id="5956292at2"/>
<keyword evidence="3" id="KW-1185">Reference proteome</keyword>
<dbReference type="Gene3D" id="3.10.450.50">
    <property type="match status" value="2"/>
</dbReference>
<dbReference type="InterPro" id="IPR032710">
    <property type="entry name" value="NTF2-like_dom_sf"/>
</dbReference>
<dbReference type="AlphaFoldDB" id="A0A5C4RPW7"/>
<feature type="domain" description="DUF4440" evidence="1">
    <location>
        <begin position="178"/>
        <end position="282"/>
    </location>
</feature>
<evidence type="ECO:0000259" key="1">
    <source>
        <dbReference type="Pfam" id="PF14534"/>
    </source>
</evidence>
<organism evidence="2 3">
    <name type="scientific">Arenimonas terrae</name>
    <dbReference type="NCBI Taxonomy" id="2546226"/>
    <lineage>
        <taxon>Bacteria</taxon>
        <taxon>Pseudomonadati</taxon>
        <taxon>Pseudomonadota</taxon>
        <taxon>Gammaproteobacteria</taxon>
        <taxon>Lysobacterales</taxon>
        <taxon>Lysobacteraceae</taxon>
        <taxon>Arenimonas</taxon>
    </lineage>
</organism>
<dbReference type="SUPFAM" id="SSF54427">
    <property type="entry name" value="NTF2-like"/>
    <property type="match status" value="2"/>
</dbReference>
<dbReference type="EMBL" id="SMDR01000003">
    <property type="protein sequence ID" value="TNJ33266.1"/>
    <property type="molecule type" value="Genomic_DNA"/>
</dbReference>
<dbReference type="Proteomes" id="UP000305760">
    <property type="component" value="Unassembled WGS sequence"/>
</dbReference>
<dbReference type="Pfam" id="PF14534">
    <property type="entry name" value="DUF4440"/>
    <property type="match status" value="2"/>
</dbReference>
<comment type="caution">
    <text evidence="2">The sequence shown here is derived from an EMBL/GenBank/DDBJ whole genome shotgun (WGS) entry which is preliminary data.</text>
</comment>
<evidence type="ECO:0000313" key="2">
    <source>
        <dbReference type="EMBL" id="TNJ33266.1"/>
    </source>
</evidence>
<dbReference type="RefSeq" id="WP_139449563.1">
    <property type="nucleotide sequence ID" value="NZ_SMDR01000003.1"/>
</dbReference>
<reference evidence="2 3" key="1">
    <citation type="submission" date="2019-03" db="EMBL/GenBank/DDBJ databases">
        <title>Arenimonas daejeonensis sp. nov., isolated from compost.</title>
        <authorList>
            <person name="Jeon C.O."/>
        </authorList>
    </citation>
    <scope>NUCLEOTIDE SEQUENCE [LARGE SCALE GENOMIC DNA]</scope>
    <source>
        <strain evidence="2 3">R29</strain>
    </source>
</reference>
<proteinExistence type="predicted"/>
<dbReference type="InterPro" id="IPR027843">
    <property type="entry name" value="DUF4440"/>
</dbReference>
<feature type="domain" description="DUF4440" evidence="1">
    <location>
        <begin position="36"/>
        <end position="138"/>
    </location>
</feature>
<evidence type="ECO:0000313" key="3">
    <source>
        <dbReference type="Proteomes" id="UP000305760"/>
    </source>
</evidence>
<accession>A0A5C4RPW7</accession>
<protein>
    <submittedName>
        <fullName evidence="2">Nuclear transport factor 2 family protein</fullName>
    </submittedName>
</protein>
<gene>
    <name evidence="2" type="ORF">E1B00_13285</name>
</gene>
<name>A0A5C4RPW7_9GAMM</name>
<sequence length="295" mass="32738">MNSIGLIAPLLVVTGLLAEASDTVDAPTEALAEVQLRALTQKMADARRLGDSRFFRELVAPDFLQTTDDGRWLDRDAFLVRTAEESRHRGLSYNDIRVRVFGPVALLHSTARITSATGEVENVRNSEVYVWSGSRWRLVSTQSTSILPGVGLALQTALATPDSPWEGAWHHDDDPAALRELNESYVQAFRDADVAWYGAHLSPDYLVVNGDGSFYDRAVALTDFAKPTYATQISAFPVDKVNIRRFNDVALVHAENAYLLKDGRSGVNRYTDVWVRRDGRWTCVAAHITVHRPAA</sequence>